<keyword evidence="3" id="KW-0206">Cytoskeleton</keyword>
<dbReference type="SMART" id="SM00243">
    <property type="entry name" value="GAS2"/>
    <property type="match status" value="1"/>
</dbReference>
<evidence type="ECO:0000256" key="3">
    <source>
        <dbReference type="ARBA" id="ARBA00023212"/>
    </source>
</evidence>
<dbReference type="PROSITE" id="PS51460">
    <property type="entry name" value="GAR"/>
    <property type="match status" value="1"/>
</dbReference>
<feature type="compositionally biased region" description="Low complexity" evidence="4">
    <location>
        <begin position="713"/>
        <end position="729"/>
    </location>
</feature>
<feature type="region of interest" description="Disordered" evidence="4">
    <location>
        <begin position="993"/>
        <end position="1034"/>
    </location>
</feature>
<feature type="compositionally biased region" description="Polar residues" evidence="4">
    <location>
        <begin position="434"/>
        <end position="458"/>
    </location>
</feature>
<organism evidence="6 7">
    <name type="scientific">Acaromyces ingoldii</name>
    <dbReference type="NCBI Taxonomy" id="215250"/>
    <lineage>
        <taxon>Eukaryota</taxon>
        <taxon>Fungi</taxon>
        <taxon>Dikarya</taxon>
        <taxon>Basidiomycota</taxon>
        <taxon>Ustilaginomycotina</taxon>
        <taxon>Exobasidiomycetes</taxon>
        <taxon>Exobasidiales</taxon>
        <taxon>Cryptobasidiaceae</taxon>
        <taxon>Acaromyces</taxon>
    </lineage>
</organism>
<dbReference type="OrthoDB" id="10017054at2759"/>
<evidence type="ECO:0000313" key="6">
    <source>
        <dbReference type="EMBL" id="PWN91665.1"/>
    </source>
</evidence>
<feature type="compositionally biased region" description="Low complexity" evidence="4">
    <location>
        <begin position="1001"/>
        <end position="1013"/>
    </location>
</feature>
<comment type="subcellular location">
    <subcellularLocation>
        <location evidence="1">Cytoplasm</location>
        <location evidence="1">Cytoskeleton</location>
    </subcellularLocation>
</comment>
<dbReference type="Gene3D" id="3.30.920.20">
    <property type="entry name" value="Gas2-like domain"/>
    <property type="match status" value="1"/>
</dbReference>
<sequence>MSSLSASDVADLNRLVEAKTKIQDHFDALSSLPPIAVFDDLEQPPPDSAGEGTSWFLLPQRVEKLEAWEEDLDSMEASAQSFDLGEVERLRGLAKGELTTHIEFPAISHPPRSSTAASERHMSSQDTDLIELAVGTLVALDKLTKKMHLRRQQLDLLASRIQWDLCRKKCWQTFSPLASDVADFVENKARWSTSIYHSKATTTDANGTTSSTKAHRSARQLTEDMRREATQLNDRVRLFCTKLVPDCSERLDQLIEQCQVPESFLDEQDRIDDLGSVLKVRGKVLLEVAAQWVRIDELFRTLHTLHLDAKELASTVKANDLGSDDRSSFSRRLRKLVSYLERLCGPSTTKAFLSEGSVSSRSLMRSMEHHIPQPKCKDYPFLDSHNEEVKRAIGKELGAAANHIRSVNDLCRKDDDRGVRLPSQSSDQADASSEATHSRTTSLISNNEDGPSPSSMPKGTSAEDDDVFGSHTRLPSYSPVDTRRSDVNHSPAKERIFALTAQCSTGHIEEQTEIDGLRQLQSLLPLPTQGQADEVARVWKADKEAAEAFLSLEISEGLAKDVAALRDAMRKRDSRLLRFRLLAAFVTRCEHVQTSQSSLLNLLDRLQGITSSAYDTNEDSEQGKAVTVKGRETPTCRSHKEEDKARITKELLDLSSLVEAASAAADPVSQDKRVRDELAKVRRSTKDLTAMAREILAPPGPQLAVSEDEARESSSSAPSTATSIAPSSESESESEANGVATLRVDDHESLTPLQIQPPCSNKIGREHPAGLQLTPRKAVDASVRISTRSFSEGTPRAFPQSPLVTPRQSRVRQKSTRSSPHQSSSRIPVLSPSKSASSILPSGGRTPLQRHPNRYRANPKSKLDVAVSKVVNHLPIPVQVSHASGEWRDESGRYWVGSKLCFCRILRSRTVMVRVGGGWQELSSYIGQHYAHLGGNTSIAITESPKGQFRGPTDEDKLPWISSATISPKASPSTSPAAMSFLRSATDADLQRSPLLRKKTSSFSSTLSSTSPLRPRRVSAATPSSPFSRKASDGIMPSLDLFSSPLLPSWPSTPASEAKDHSLWVRRDGSGADGSVALSKASTPRSRTSSRVSPPTLKVWRP</sequence>
<feature type="region of interest" description="Disordered" evidence="4">
    <location>
        <begin position="690"/>
        <end position="856"/>
    </location>
</feature>
<dbReference type="AlphaFoldDB" id="A0A316YVB3"/>
<keyword evidence="7" id="KW-1185">Reference proteome</keyword>
<dbReference type="EMBL" id="KZ819635">
    <property type="protein sequence ID" value="PWN91665.1"/>
    <property type="molecule type" value="Genomic_DNA"/>
</dbReference>
<dbReference type="Proteomes" id="UP000245768">
    <property type="component" value="Unassembled WGS sequence"/>
</dbReference>
<accession>A0A316YVB3</accession>
<dbReference type="InParanoid" id="A0A316YVB3"/>
<feature type="domain" description="GAR" evidence="5">
    <location>
        <begin position="858"/>
        <end position="933"/>
    </location>
</feature>
<feature type="region of interest" description="Disordered" evidence="4">
    <location>
        <begin position="615"/>
        <end position="644"/>
    </location>
</feature>
<feature type="compositionally biased region" description="Low complexity" evidence="4">
    <location>
        <begin position="423"/>
        <end position="433"/>
    </location>
</feature>
<evidence type="ECO:0000259" key="5">
    <source>
        <dbReference type="PROSITE" id="PS51460"/>
    </source>
</evidence>
<feature type="compositionally biased region" description="Low complexity" evidence="4">
    <location>
        <begin position="1082"/>
        <end position="1096"/>
    </location>
</feature>
<feature type="compositionally biased region" description="Basic and acidic residues" evidence="4">
    <location>
        <begin position="629"/>
        <end position="644"/>
    </location>
</feature>
<reference evidence="6" key="1">
    <citation type="journal article" date="2018" name="Mol. Biol. Evol.">
        <title>Broad Genomic Sampling Reveals a Smut Pathogenic Ancestry of the Fungal Clade Ustilaginomycotina.</title>
        <authorList>
            <person name="Kijpornyongpan T."/>
            <person name="Mondo S.J."/>
            <person name="Barry K."/>
            <person name="Sandor L."/>
            <person name="Lee J."/>
            <person name="Lipzen A."/>
            <person name="Pangilinan J."/>
            <person name="LaButti K."/>
            <person name="Hainaut M."/>
            <person name="Henrissat B."/>
            <person name="Grigoriev I.V."/>
            <person name="Spatafora J.W."/>
            <person name="Aime M.C."/>
        </authorList>
    </citation>
    <scope>NUCLEOTIDE SEQUENCE [LARGE SCALE GENOMIC DNA]</scope>
    <source>
        <strain evidence="6">MCA 4198</strain>
    </source>
</reference>
<dbReference type="RefSeq" id="XP_025378863.1">
    <property type="nucleotide sequence ID" value="XM_025525663.1"/>
</dbReference>
<dbReference type="SUPFAM" id="SSF143575">
    <property type="entry name" value="GAS2 domain-like"/>
    <property type="match status" value="1"/>
</dbReference>
<dbReference type="Pfam" id="PF02187">
    <property type="entry name" value="GAS2"/>
    <property type="match status" value="1"/>
</dbReference>
<dbReference type="InterPro" id="IPR036534">
    <property type="entry name" value="GAR_dom_sf"/>
</dbReference>
<name>A0A316YVB3_9BASI</name>
<dbReference type="STRING" id="215250.A0A316YVB3"/>
<evidence type="ECO:0000256" key="4">
    <source>
        <dbReference type="SAM" id="MobiDB-lite"/>
    </source>
</evidence>
<feature type="compositionally biased region" description="Basic and acidic residues" evidence="4">
    <location>
        <begin position="1057"/>
        <end position="1070"/>
    </location>
</feature>
<protein>
    <recommendedName>
        <fullName evidence="5">GAR domain-containing protein</fullName>
    </recommendedName>
</protein>
<dbReference type="GO" id="GO:0008017">
    <property type="term" value="F:microtubule binding"/>
    <property type="evidence" value="ECO:0007669"/>
    <property type="project" value="InterPro"/>
</dbReference>
<evidence type="ECO:0000313" key="7">
    <source>
        <dbReference type="Proteomes" id="UP000245768"/>
    </source>
</evidence>
<dbReference type="GeneID" id="37047579"/>
<feature type="region of interest" description="Disordered" evidence="4">
    <location>
        <begin position="414"/>
        <end position="487"/>
    </location>
</feature>
<gene>
    <name evidence="6" type="ORF">FA10DRAFT_72674</name>
</gene>
<evidence type="ECO:0000256" key="1">
    <source>
        <dbReference type="ARBA" id="ARBA00004245"/>
    </source>
</evidence>
<feature type="compositionally biased region" description="Low complexity" evidence="4">
    <location>
        <begin position="816"/>
        <end position="842"/>
    </location>
</feature>
<feature type="region of interest" description="Disordered" evidence="4">
    <location>
        <begin position="1050"/>
        <end position="1102"/>
    </location>
</feature>
<evidence type="ECO:0000256" key="2">
    <source>
        <dbReference type="ARBA" id="ARBA00022490"/>
    </source>
</evidence>
<keyword evidence="2" id="KW-0963">Cytoplasm</keyword>
<proteinExistence type="predicted"/>
<dbReference type="GO" id="GO:0005856">
    <property type="term" value="C:cytoskeleton"/>
    <property type="evidence" value="ECO:0007669"/>
    <property type="project" value="UniProtKB-SubCell"/>
</dbReference>
<dbReference type="InterPro" id="IPR003108">
    <property type="entry name" value="GAR_dom"/>
</dbReference>